<dbReference type="AlphaFoldDB" id="A0A1I1QE62"/>
<proteinExistence type="predicted"/>
<dbReference type="Pfam" id="PF00563">
    <property type="entry name" value="EAL"/>
    <property type="match status" value="1"/>
</dbReference>
<dbReference type="SMART" id="SM00448">
    <property type="entry name" value="REC"/>
    <property type="match status" value="1"/>
</dbReference>
<dbReference type="PANTHER" id="PTHR33121">
    <property type="entry name" value="CYCLIC DI-GMP PHOSPHODIESTERASE PDEF"/>
    <property type="match status" value="1"/>
</dbReference>
<evidence type="ECO:0000259" key="3">
    <source>
        <dbReference type="PROSITE" id="PS50883"/>
    </source>
</evidence>
<gene>
    <name evidence="4" type="ORF">SAMN02745724_03858</name>
</gene>
<evidence type="ECO:0000313" key="4">
    <source>
        <dbReference type="EMBL" id="SFD20297.1"/>
    </source>
</evidence>
<dbReference type="CDD" id="cd01948">
    <property type="entry name" value="EAL"/>
    <property type="match status" value="1"/>
</dbReference>
<dbReference type="InterPro" id="IPR001789">
    <property type="entry name" value="Sig_transdc_resp-reg_receiver"/>
</dbReference>
<dbReference type="Gene3D" id="3.20.20.450">
    <property type="entry name" value="EAL domain"/>
    <property type="match status" value="1"/>
</dbReference>
<keyword evidence="1" id="KW-0597">Phosphoprotein</keyword>
<evidence type="ECO:0000313" key="5">
    <source>
        <dbReference type="Proteomes" id="UP000198862"/>
    </source>
</evidence>
<dbReference type="InterPro" id="IPR011006">
    <property type="entry name" value="CheY-like_superfamily"/>
</dbReference>
<protein>
    <submittedName>
        <fullName evidence="4">EAL domain, c-di-GMP-specific phosphodiesterase class I (Or its enzymatically inactive variant)</fullName>
    </submittedName>
</protein>
<reference evidence="4 5" key="1">
    <citation type="submission" date="2016-10" db="EMBL/GenBank/DDBJ databases">
        <authorList>
            <person name="de Groot N.N."/>
        </authorList>
    </citation>
    <scope>NUCLEOTIDE SEQUENCE [LARGE SCALE GENOMIC DNA]</scope>
    <source>
        <strain evidence="4 5">DSM 6059</strain>
    </source>
</reference>
<organism evidence="4 5">
    <name type="scientific">Pseudoalteromonas denitrificans DSM 6059</name>
    <dbReference type="NCBI Taxonomy" id="1123010"/>
    <lineage>
        <taxon>Bacteria</taxon>
        <taxon>Pseudomonadati</taxon>
        <taxon>Pseudomonadota</taxon>
        <taxon>Gammaproteobacteria</taxon>
        <taxon>Alteromonadales</taxon>
        <taxon>Pseudoalteromonadaceae</taxon>
        <taxon>Pseudoalteromonas</taxon>
    </lineage>
</organism>
<feature type="modified residue" description="4-aspartylphosphate" evidence="1">
    <location>
        <position position="59"/>
    </location>
</feature>
<dbReference type="PROSITE" id="PS50110">
    <property type="entry name" value="RESPONSE_REGULATORY"/>
    <property type="match status" value="1"/>
</dbReference>
<dbReference type="GO" id="GO:0071111">
    <property type="term" value="F:cyclic-guanylate-specific phosphodiesterase activity"/>
    <property type="evidence" value="ECO:0007669"/>
    <property type="project" value="InterPro"/>
</dbReference>
<dbReference type="InterPro" id="IPR001633">
    <property type="entry name" value="EAL_dom"/>
</dbReference>
<dbReference type="Gene3D" id="3.40.50.2300">
    <property type="match status" value="1"/>
</dbReference>
<dbReference type="InterPro" id="IPR050706">
    <property type="entry name" value="Cyclic-di-GMP_PDE-like"/>
</dbReference>
<dbReference type="SUPFAM" id="SSF52172">
    <property type="entry name" value="CheY-like"/>
    <property type="match status" value="1"/>
</dbReference>
<keyword evidence="5" id="KW-1185">Reference proteome</keyword>
<dbReference type="PROSITE" id="PS50883">
    <property type="entry name" value="EAL"/>
    <property type="match status" value="1"/>
</dbReference>
<dbReference type="SMART" id="SM00052">
    <property type="entry name" value="EAL"/>
    <property type="match status" value="1"/>
</dbReference>
<name>A0A1I1QE62_9GAMM</name>
<dbReference type="Pfam" id="PF00072">
    <property type="entry name" value="Response_reg"/>
    <property type="match status" value="1"/>
</dbReference>
<dbReference type="SUPFAM" id="SSF141868">
    <property type="entry name" value="EAL domain-like"/>
    <property type="match status" value="1"/>
</dbReference>
<sequence>MERFNIHIALVDDSHAILMMLAANLKELGYNNISVFISAAAVIESMQIKKTHYDVIFTDLNMPDIDGMGLIRCLGQQNYQGGIIIVSEMDPRVISLACELAKAQMTHLIGNLSKPITLDGLLYELDKLHTFLRKGTHSTLALTEDELIDAITENQITPHYQPKIDSKTNRVSSIEVLARIVRPQDSFPIPPSAFIPTAEKYDLINLLTFQLFEKSSADHQRLVETLDHDFKTAINLSSTQLTDLDCPDKLETILDVYNMKPDQVILEITEEHALANDKQLETLNRLRLRGFGVSLDDFGTGFTNLNQLRTLPFTEIKIDRSLICELHNDLFSQTIVNALVSLTNKQNIDLVAEGIETFEELEFLQSYNKNILLQGYLISKPKPITELLQWHRHWIKSVIE</sequence>
<dbReference type="GO" id="GO:0000160">
    <property type="term" value="P:phosphorelay signal transduction system"/>
    <property type="evidence" value="ECO:0007669"/>
    <property type="project" value="InterPro"/>
</dbReference>
<evidence type="ECO:0000256" key="1">
    <source>
        <dbReference type="PROSITE-ProRule" id="PRU00169"/>
    </source>
</evidence>
<evidence type="ECO:0000259" key="2">
    <source>
        <dbReference type="PROSITE" id="PS50110"/>
    </source>
</evidence>
<dbReference type="STRING" id="1123010.SAMN02745724_03858"/>
<dbReference type="PANTHER" id="PTHR33121:SF70">
    <property type="entry name" value="SIGNALING PROTEIN YKOW"/>
    <property type="match status" value="1"/>
</dbReference>
<dbReference type="Proteomes" id="UP000198862">
    <property type="component" value="Unassembled WGS sequence"/>
</dbReference>
<dbReference type="InterPro" id="IPR035919">
    <property type="entry name" value="EAL_sf"/>
</dbReference>
<feature type="domain" description="Response regulatory" evidence="2">
    <location>
        <begin position="7"/>
        <end position="129"/>
    </location>
</feature>
<feature type="domain" description="EAL" evidence="3">
    <location>
        <begin position="140"/>
        <end position="395"/>
    </location>
</feature>
<dbReference type="RefSeq" id="WP_091988415.1">
    <property type="nucleotide sequence ID" value="NZ_FOLO01000040.1"/>
</dbReference>
<accession>A0A1I1QE62</accession>
<dbReference type="EMBL" id="FOLO01000040">
    <property type="protein sequence ID" value="SFD20297.1"/>
    <property type="molecule type" value="Genomic_DNA"/>
</dbReference>
<dbReference type="OrthoDB" id="9812358at2"/>